<comment type="caution">
    <text evidence="3">The sequence shown here is derived from an EMBL/GenBank/DDBJ whole genome shotgun (WGS) entry which is preliminary data.</text>
</comment>
<dbReference type="PANTHER" id="PTHR43236:SF1">
    <property type="entry name" value="BLL7220 PROTEIN"/>
    <property type="match status" value="1"/>
</dbReference>
<dbReference type="Gene3D" id="1.10.260.40">
    <property type="entry name" value="lambda repressor-like DNA-binding domains"/>
    <property type="match status" value="1"/>
</dbReference>
<dbReference type="InterPro" id="IPR001387">
    <property type="entry name" value="Cro/C1-type_HTH"/>
</dbReference>
<feature type="domain" description="HTH cro/C1-type" evidence="2">
    <location>
        <begin position="7"/>
        <end position="61"/>
    </location>
</feature>
<dbReference type="InterPro" id="IPR010982">
    <property type="entry name" value="Lambda_DNA-bd_dom_sf"/>
</dbReference>
<proteinExistence type="inferred from homology"/>
<sequence length="395" mass="46344">MFFGEKLQSVRELNGLSRKELADKLSLSEQAIWQYENQYTVPKFEVVNELKKVFNVKAQFFYTESFVTNISKVESIAYRAEDREARKKTKMETTFIDFTSYFLDKFESKLNLQASLLSQLRNESIQLYNTSTEASDRLLQLEIIAENAREKLDVQSNSELLYKLELSGIYILEKNMGVSIDAYSTWTSQEKPFIILGNKKKSAVRRNFDLAHELGHLLLHYKIDMDSLTKDEHKIIEKEANDFASFFLLPKNQFLKDFLTISKKSNPESYLDLKMKYMVSIGALEYRAYKMGLLTFEENRYFYAALNRKGYKKNEPLDEDISIIRPGKVRSLLDLIFKNHLFSLNNILNDYYIERSFLESLLGIENEFLSKYSEESNREYFNNSNVVSLFTKETN</sequence>
<organism evidence="3 4">
    <name type="scientific">Listeria immobilis</name>
    <dbReference type="NCBI Taxonomy" id="2713502"/>
    <lineage>
        <taxon>Bacteria</taxon>
        <taxon>Bacillati</taxon>
        <taxon>Bacillota</taxon>
        <taxon>Bacilli</taxon>
        <taxon>Bacillales</taxon>
        <taxon>Listeriaceae</taxon>
        <taxon>Listeria</taxon>
    </lineage>
</organism>
<dbReference type="CDD" id="cd00093">
    <property type="entry name" value="HTH_XRE"/>
    <property type="match status" value="1"/>
</dbReference>
<dbReference type="SMART" id="SM00530">
    <property type="entry name" value="HTH_XRE"/>
    <property type="match status" value="1"/>
</dbReference>
<dbReference type="SUPFAM" id="SSF47413">
    <property type="entry name" value="lambda repressor-like DNA-binding domains"/>
    <property type="match status" value="1"/>
</dbReference>
<evidence type="ECO:0000256" key="1">
    <source>
        <dbReference type="ARBA" id="ARBA00007227"/>
    </source>
</evidence>
<dbReference type="InterPro" id="IPR052345">
    <property type="entry name" value="Rad_response_metalloprotease"/>
</dbReference>
<dbReference type="Pfam" id="PF06114">
    <property type="entry name" value="Peptidase_M78"/>
    <property type="match status" value="1"/>
</dbReference>
<dbReference type="Proteomes" id="UP000587800">
    <property type="component" value="Unassembled WGS sequence"/>
</dbReference>
<keyword evidence="4" id="KW-1185">Reference proteome</keyword>
<dbReference type="PROSITE" id="PS50943">
    <property type="entry name" value="HTH_CROC1"/>
    <property type="match status" value="1"/>
</dbReference>
<accession>A0ABR6SS48</accession>
<dbReference type="PANTHER" id="PTHR43236">
    <property type="entry name" value="ANTITOXIN HIGA1"/>
    <property type="match status" value="1"/>
</dbReference>
<dbReference type="Pfam" id="PF01381">
    <property type="entry name" value="HTH_3"/>
    <property type="match status" value="1"/>
</dbReference>
<dbReference type="Gene3D" id="1.10.10.2910">
    <property type="match status" value="1"/>
</dbReference>
<evidence type="ECO:0000313" key="4">
    <source>
        <dbReference type="Proteomes" id="UP000587800"/>
    </source>
</evidence>
<reference evidence="3 4" key="1">
    <citation type="submission" date="2020-03" db="EMBL/GenBank/DDBJ databases">
        <title>Soil Listeria distribution.</title>
        <authorList>
            <person name="Liao J."/>
            <person name="Wiedmann M."/>
        </authorList>
    </citation>
    <scope>NUCLEOTIDE SEQUENCE [LARGE SCALE GENOMIC DNA]</scope>
    <source>
        <strain evidence="3 4">FSL L7-1515</strain>
    </source>
</reference>
<name>A0ABR6SS48_9LIST</name>
<dbReference type="EMBL" id="JAASUB010000001">
    <property type="protein sequence ID" value="MBC1508504.1"/>
    <property type="molecule type" value="Genomic_DNA"/>
</dbReference>
<evidence type="ECO:0000313" key="3">
    <source>
        <dbReference type="EMBL" id="MBC1508504.1"/>
    </source>
</evidence>
<protein>
    <submittedName>
        <fullName evidence="3">ImmA/IrrE family metallo-endopeptidase</fullName>
    </submittedName>
</protein>
<dbReference type="InterPro" id="IPR010359">
    <property type="entry name" value="IrrE_HExxH"/>
</dbReference>
<gene>
    <name evidence="3" type="ORF">HCJ59_01060</name>
</gene>
<evidence type="ECO:0000259" key="2">
    <source>
        <dbReference type="PROSITE" id="PS50943"/>
    </source>
</evidence>
<dbReference type="RefSeq" id="WP_185347043.1">
    <property type="nucleotide sequence ID" value="NZ_JAASTU010000002.1"/>
</dbReference>
<comment type="similarity">
    <text evidence="1">Belongs to the short-chain fatty acyl-CoA assimilation regulator (ScfR) family.</text>
</comment>